<keyword evidence="3" id="KW-0863">Zinc-finger</keyword>
<proteinExistence type="predicted"/>
<dbReference type="AlphaFoldDB" id="A0AAE0APH9"/>
<evidence type="ECO:0000256" key="1">
    <source>
        <dbReference type="ARBA" id="ARBA00004123"/>
    </source>
</evidence>
<organism evidence="6 7">
    <name type="scientific">Dipteronia sinensis</name>
    <dbReference type="NCBI Taxonomy" id="43782"/>
    <lineage>
        <taxon>Eukaryota</taxon>
        <taxon>Viridiplantae</taxon>
        <taxon>Streptophyta</taxon>
        <taxon>Embryophyta</taxon>
        <taxon>Tracheophyta</taxon>
        <taxon>Spermatophyta</taxon>
        <taxon>Magnoliopsida</taxon>
        <taxon>eudicotyledons</taxon>
        <taxon>Gunneridae</taxon>
        <taxon>Pentapetalae</taxon>
        <taxon>rosids</taxon>
        <taxon>malvids</taxon>
        <taxon>Sapindales</taxon>
        <taxon>Sapindaceae</taxon>
        <taxon>Hippocastanoideae</taxon>
        <taxon>Acereae</taxon>
        <taxon>Dipteronia</taxon>
    </lineage>
</organism>
<dbReference type="PANTHER" id="PTHR46481">
    <property type="entry name" value="ZINC FINGER BED DOMAIN-CONTAINING PROTEIN 4"/>
    <property type="match status" value="1"/>
</dbReference>
<evidence type="ECO:0000256" key="5">
    <source>
        <dbReference type="ARBA" id="ARBA00023242"/>
    </source>
</evidence>
<comment type="caution">
    <text evidence="6">The sequence shown here is derived from an EMBL/GenBank/DDBJ whole genome shotgun (WGS) entry which is preliminary data.</text>
</comment>
<dbReference type="GO" id="GO:0008270">
    <property type="term" value="F:zinc ion binding"/>
    <property type="evidence" value="ECO:0007669"/>
    <property type="project" value="UniProtKB-KW"/>
</dbReference>
<name>A0AAE0APH9_9ROSI</name>
<protein>
    <submittedName>
        <fullName evidence="6">Uncharacterized protein</fullName>
    </submittedName>
</protein>
<keyword evidence="4" id="KW-0862">Zinc</keyword>
<dbReference type="EMBL" id="JANJYJ010000003">
    <property type="protein sequence ID" value="KAK3221833.1"/>
    <property type="molecule type" value="Genomic_DNA"/>
</dbReference>
<evidence type="ECO:0000256" key="3">
    <source>
        <dbReference type="ARBA" id="ARBA00022771"/>
    </source>
</evidence>
<evidence type="ECO:0000256" key="4">
    <source>
        <dbReference type="ARBA" id="ARBA00022833"/>
    </source>
</evidence>
<dbReference type="GO" id="GO:0005634">
    <property type="term" value="C:nucleus"/>
    <property type="evidence" value="ECO:0007669"/>
    <property type="project" value="UniProtKB-SubCell"/>
</dbReference>
<comment type="subcellular location">
    <subcellularLocation>
        <location evidence="1">Nucleus</location>
    </subcellularLocation>
</comment>
<dbReference type="SUPFAM" id="SSF53098">
    <property type="entry name" value="Ribonuclease H-like"/>
    <property type="match status" value="1"/>
</dbReference>
<keyword evidence="2" id="KW-0479">Metal-binding</keyword>
<evidence type="ECO:0000256" key="2">
    <source>
        <dbReference type="ARBA" id="ARBA00022723"/>
    </source>
</evidence>
<dbReference type="InterPro" id="IPR052035">
    <property type="entry name" value="ZnF_BED_domain_contain"/>
</dbReference>
<reference evidence="6" key="1">
    <citation type="journal article" date="2023" name="Plant J.">
        <title>Genome sequences and population genomics provide insights into the demographic history, inbreeding, and mutation load of two 'living fossil' tree species of Dipteronia.</title>
        <authorList>
            <person name="Feng Y."/>
            <person name="Comes H.P."/>
            <person name="Chen J."/>
            <person name="Zhu S."/>
            <person name="Lu R."/>
            <person name="Zhang X."/>
            <person name="Li P."/>
            <person name="Qiu J."/>
            <person name="Olsen K.M."/>
            <person name="Qiu Y."/>
        </authorList>
    </citation>
    <scope>NUCLEOTIDE SEQUENCE</scope>
    <source>
        <strain evidence="6">NBL</strain>
    </source>
</reference>
<dbReference type="InterPro" id="IPR012337">
    <property type="entry name" value="RNaseH-like_sf"/>
</dbReference>
<evidence type="ECO:0000313" key="6">
    <source>
        <dbReference type="EMBL" id="KAK3221833.1"/>
    </source>
</evidence>
<dbReference type="PANTHER" id="PTHR46481:SF10">
    <property type="entry name" value="ZINC FINGER BED DOMAIN-CONTAINING PROTEIN 39"/>
    <property type="match status" value="1"/>
</dbReference>
<sequence length="310" mass="35045">MTLPDGTTGPRAKYKFCPKDYVTSRQGTSHLRRHMEKYMHAHRQIDTTTQAQLQQHPDGSVMTWIYDPDLARNSLAGYIAQTDQPINFENIFKVIIDVLETYGITNRIISITLDNASANASFVALFTERNILQAGSYFFHQRCACHIINLIVQSSMKEVSAYIDRIRSAISWIGSSNPRFREFGRHCTLNGLRPRRFQTDMLVRWNSTYLMLQNCLDYDTTITGFFNMKLAEIGSSQAQAQALTSDDWFGGVDTHPSVESETQPMQTGWSILKRCKKSSSSSSTQRSAASSGAELVKYLDAQFDACKDTD</sequence>
<keyword evidence="7" id="KW-1185">Reference proteome</keyword>
<evidence type="ECO:0000313" key="7">
    <source>
        <dbReference type="Proteomes" id="UP001281410"/>
    </source>
</evidence>
<gene>
    <name evidence="6" type="ORF">Dsin_008858</name>
</gene>
<dbReference type="Proteomes" id="UP001281410">
    <property type="component" value="Unassembled WGS sequence"/>
</dbReference>
<keyword evidence="5" id="KW-0539">Nucleus</keyword>
<accession>A0AAE0APH9</accession>